<keyword evidence="2" id="KW-1185">Reference proteome</keyword>
<reference evidence="2" key="1">
    <citation type="journal article" date="2014" name="Proc. Natl. Acad. Sci. U.S.A.">
        <title>Extensive sampling of basidiomycete genomes demonstrates inadequacy of the white-rot/brown-rot paradigm for wood decay fungi.</title>
        <authorList>
            <person name="Riley R."/>
            <person name="Salamov A.A."/>
            <person name="Brown D.W."/>
            <person name="Nagy L.G."/>
            <person name="Floudas D."/>
            <person name="Held B.W."/>
            <person name="Levasseur A."/>
            <person name="Lombard V."/>
            <person name="Morin E."/>
            <person name="Otillar R."/>
            <person name="Lindquist E.A."/>
            <person name="Sun H."/>
            <person name="LaButti K.M."/>
            <person name="Schmutz J."/>
            <person name="Jabbour D."/>
            <person name="Luo H."/>
            <person name="Baker S.E."/>
            <person name="Pisabarro A.G."/>
            <person name="Walton J.D."/>
            <person name="Blanchette R.A."/>
            <person name="Henrissat B."/>
            <person name="Martin F."/>
            <person name="Cullen D."/>
            <person name="Hibbett D.S."/>
            <person name="Grigoriev I.V."/>
        </authorList>
    </citation>
    <scope>NUCLEOTIDE SEQUENCE [LARGE SCALE GENOMIC DNA]</scope>
    <source>
        <strain evidence="2">MUCL 33604</strain>
    </source>
</reference>
<dbReference type="Proteomes" id="UP000027265">
    <property type="component" value="Unassembled WGS sequence"/>
</dbReference>
<gene>
    <name evidence="1" type="ORF">JAAARDRAFT_399868</name>
</gene>
<evidence type="ECO:0000313" key="1">
    <source>
        <dbReference type="EMBL" id="KDQ54617.1"/>
    </source>
</evidence>
<dbReference type="AlphaFoldDB" id="A0A067PTK7"/>
<organism evidence="1 2">
    <name type="scientific">Jaapia argillacea MUCL 33604</name>
    <dbReference type="NCBI Taxonomy" id="933084"/>
    <lineage>
        <taxon>Eukaryota</taxon>
        <taxon>Fungi</taxon>
        <taxon>Dikarya</taxon>
        <taxon>Basidiomycota</taxon>
        <taxon>Agaricomycotina</taxon>
        <taxon>Agaricomycetes</taxon>
        <taxon>Agaricomycetidae</taxon>
        <taxon>Jaapiales</taxon>
        <taxon>Jaapiaceae</taxon>
        <taxon>Jaapia</taxon>
    </lineage>
</organism>
<protein>
    <submittedName>
        <fullName evidence="1">Uncharacterized protein</fullName>
    </submittedName>
</protein>
<dbReference type="STRING" id="933084.A0A067PTK7"/>
<accession>A0A067PTK7</accession>
<evidence type="ECO:0000313" key="2">
    <source>
        <dbReference type="Proteomes" id="UP000027265"/>
    </source>
</evidence>
<dbReference type="OrthoDB" id="2576311at2759"/>
<dbReference type="InParanoid" id="A0A067PTK7"/>
<sequence length="184" mass="19312">MSNLRSHARNNRVVGARLLPGTTVIAVVFLLAKIVTAQSTNAVCLTPSLLPAGLYDNSLQQTPCKVAAVVWSPCVGSNNINNISVGESYASPTPNGCACSSVFYSLVSACALCQNGTTTTWSAWVKNCTITETTVAGYPYALPSGIAVPHWAYIDPTITDNFDVAAASTMGGTSSTDRTRLYVI</sequence>
<dbReference type="EMBL" id="KL197728">
    <property type="protein sequence ID" value="KDQ54617.1"/>
    <property type="molecule type" value="Genomic_DNA"/>
</dbReference>
<proteinExistence type="predicted"/>
<dbReference type="HOGENOM" id="CLU_115535_0_0_1"/>
<name>A0A067PTK7_9AGAM</name>